<dbReference type="EMBL" id="JMTM01000035">
    <property type="protein sequence ID" value="OAZ04277.1"/>
    <property type="molecule type" value="Genomic_DNA"/>
</dbReference>
<keyword evidence="4" id="KW-0378">Hydrolase</keyword>
<evidence type="ECO:0000256" key="1">
    <source>
        <dbReference type="ARBA" id="ARBA00005564"/>
    </source>
</evidence>
<keyword evidence="5" id="KW-1185">Reference proteome</keyword>
<dbReference type="InterPro" id="IPR015943">
    <property type="entry name" value="WD40/YVTN_repeat-like_dom_sf"/>
</dbReference>
<dbReference type="Pfam" id="PF10282">
    <property type="entry name" value="Lactonase"/>
    <property type="match status" value="1"/>
</dbReference>
<reference evidence="4 5" key="1">
    <citation type="submission" date="2016-06" db="EMBL/GenBank/DDBJ databases">
        <title>Draft genome sequence of Flavobacterium succinicans strain DD5b.</title>
        <authorList>
            <person name="Poehlein A."/>
            <person name="Daniel R."/>
            <person name="Simeonova D.D."/>
        </authorList>
    </citation>
    <scope>NUCLEOTIDE SEQUENCE [LARGE SCALE GENOMIC DNA]</scope>
    <source>
        <strain evidence="4 5">DD5b</strain>
    </source>
</reference>
<evidence type="ECO:0000256" key="2">
    <source>
        <dbReference type="ARBA" id="ARBA00022526"/>
    </source>
</evidence>
<evidence type="ECO:0000256" key="3">
    <source>
        <dbReference type="SAM" id="SignalP"/>
    </source>
</evidence>
<comment type="caution">
    <text evidence="4">The sequence shown here is derived from an EMBL/GenBank/DDBJ whole genome shotgun (WGS) entry which is preliminary data.</text>
</comment>
<organism evidence="4 5">
    <name type="scientific">Flavobacterium succinicans</name>
    <dbReference type="NCBI Taxonomy" id="29536"/>
    <lineage>
        <taxon>Bacteria</taxon>
        <taxon>Pseudomonadati</taxon>
        <taxon>Bacteroidota</taxon>
        <taxon>Flavobacteriia</taxon>
        <taxon>Flavobacteriales</taxon>
        <taxon>Flavobacteriaceae</taxon>
        <taxon>Flavobacterium</taxon>
    </lineage>
</organism>
<protein>
    <submittedName>
        <fullName evidence="4">6-phosphogluconolactonase</fullName>
        <ecNumber evidence="4">3.1.1.31</ecNumber>
    </submittedName>
</protein>
<accession>A0A199XS80</accession>
<dbReference type="InterPro" id="IPR019405">
    <property type="entry name" value="Lactonase_7-beta_prop"/>
</dbReference>
<proteinExistence type="inferred from homology"/>
<feature type="chain" id="PRO_5008286859" evidence="3">
    <location>
        <begin position="20"/>
        <end position="371"/>
    </location>
</feature>
<comment type="similarity">
    <text evidence="1">Belongs to the cycloisomerase 2 family.</text>
</comment>
<dbReference type="GO" id="GO:0017057">
    <property type="term" value="F:6-phosphogluconolactonase activity"/>
    <property type="evidence" value="ECO:0007669"/>
    <property type="project" value="UniProtKB-EC"/>
</dbReference>
<dbReference type="EC" id="3.1.1.31" evidence="4"/>
<keyword evidence="3" id="KW-0732">Signal</keyword>
<name>A0A199XS80_9FLAO</name>
<dbReference type="PANTHER" id="PTHR30344">
    <property type="entry name" value="6-PHOSPHOGLUCONOLACTONASE-RELATED"/>
    <property type="match status" value="1"/>
</dbReference>
<keyword evidence="2" id="KW-0313">Glucose metabolism</keyword>
<dbReference type="OrthoDB" id="9790815at2"/>
<gene>
    <name evidence="4" type="primary">pgl</name>
    <name evidence="4" type="ORF">FLB_12710</name>
</gene>
<keyword evidence="2" id="KW-0119">Carbohydrate metabolism</keyword>
<dbReference type="GO" id="GO:0006006">
    <property type="term" value="P:glucose metabolic process"/>
    <property type="evidence" value="ECO:0007669"/>
    <property type="project" value="UniProtKB-KW"/>
</dbReference>
<dbReference type="AlphaFoldDB" id="A0A199XS80"/>
<dbReference type="Gene3D" id="2.130.10.10">
    <property type="entry name" value="YVTN repeat-like/Quinoprotein amine dehydrogenase"/>
    <property type="match status" value="1"/>
</dbReference>
<dbReference type="FunFam" id="2.130.10.10:FF:000306">
    <property type="entry name" value="3-carboxymuconate cyclase"/>
    <property type="match status" value="1"/>
</dbReference>
<feature type="signal peptide" evidence="3">
    <location>
        <begin position="1"/>
        <end position="19"/>
    </location>
</feature>
<sequence>MKNKILALLFVSFFTTVHAQQDLYHLLVGTYTNKCESKGIYNYKFDVNSGNSLLHGTTVNIQNPSYLALSSDNKHLYAVNEAGATSTVTSFSYDGKAGKMIVLNKQATKGADPCHIITDDKNVITANYSGGNITVFFKNADGSLTDAKQVVQLSGSGPNKERQEASHMHMVAFSPDHKYVLAVDLGTDKVYVYSYNADASKDILTFKSSVSVKPGGGPRHLTFDKDGKYVYVLNELDGGLLTYSFAKGELTLVEDTSVMASDYKGDFGSAAIALSPDGKFLYATNRAGANTLSIFKVLKNGKLEFKEAVSTLGKGPRSFVIDPTGNLLLVANQSSNQVVVFRRDKNTGSLTDTEKRISVCEPVYLLFEKRL</sequence>
<dbReference type="InterPro" id="IPR011048">
    <property type="entry name" value="Haem_d1_sf"/>
</dbReference>
<dbReference type="Proteomes" id="UP000093807">
    <property type="component" value="Unassembled WGS sequence"/>
</dbReference>
<dbReference type="InterPro" id="IPR050282">
    <property type="entry name" value="Cycloisomerase_2"/>
</dbReference>
<evidence type="ECO:0000313" key="4">
    <source>
        <dbReference type="EMBL" id="OAZ04277.1"/>
    </source>
</evidence>
<evidence type="ECO:0000313" key="5">
    <source>
        <dbReference type="Proteomes" id="UP000093807"/>
    </source>
</evidence>
<dbReference type="RefSeq" id="WP_064715094.1">
    <property type="nucleotide sequence ID" value="NZ_JMTM01000035.1"/>
</dbReference>
<dbReference type="PATRIC" id="fig|29536.5.peg.1340"/>
<dbReference type="PANTHER" id="PTHR30344:SF1">
    <property type="entry name" value="6-PHOSPHOGLUCONOLACTONASE"/>
    <property type="match status" value="1"/>
</dbReference>
<dbReference type="SUPFAM" id="SSF51004">
    <property type="entry name" value="C-terminal (heme d1) domain of cytochrome cd1-nitrite reductase"/>
    <property type="match status" value="1"/>
</dbReference>